<feature type="chain" id="PRO_5032539071" description="Xyloside xylosyltransferase 1" evidence="1">
    <location>
        <begin position="20"/>
        <end position="329"/>
    </location>
</feature>
<dbReference type="OrthoDB" id="411524at2759"/>
<evidence type="ECO:0000313" key="3">
    <source>
        <dbReference type="Proteomes" id="UP000663879"/>
    </source>
</evidence>
<dbReference type="SUPFAM" id="SSF53448">
    <property type="entry name" value="Nucleotide-diphospho-sugar transferases"/>
    <property type="match status" value="1"/>
</dbReference>
<gene>
    <name evidence="2" type="ORF">OXX778_LOCUS11591</name>
</gene>
<evidence type="ECO:0000313" key="2">
    <source>
        <dbReference type="EMBL" id="CAF0904861.1"/>
    </source>
</evidence>
<evidence type="ECO:0008006" key="4">
    <source>
        <dbReference type="Google" id="ProtNLM"/>
    </source>
</evidence>
<evidence type="ECO:0000256" key="1">
    <source>
        <dbReference type="SAM" id="SignalP"/>
    </source>
</evidence>
<sequence>MKLALSFIFLIVLIEQNKAEPIDVGIIFTKAGGNDNLIDKFKTCVSSMLKYSHVDLNLYIIGDTESQYIAKNILDKIKKPSINYNLKSIDADGLAKKMHELVSKMQNHFSHSPNSYYGDSLFFLSIGLFKVFNQNINKMILLDSDLKFKNDIGELYKLFNQFNESNLIGIARDGQPVYRHLFWKYRQENPETRVGNPPPDGLTGFNSGVLLLDLEKMRKSELYQNLLTHESVEYLTKKYYFKGHLGDQDFFTLLSMEHEELFYVLPCQWNRQLCKWWGEHGYADVIEEYFKCDGKINVYHGNCNTPIPTDEDDEEYARYFVSNELKEDL</sequence>
<dbReference type="InterPro" id="IPR002495">
    <property type="entry name" value="Glyco_trans_8"/>
</dbReference>
<name>A0A813ZVU5_9BILA</name>
<dbReference type="EMBL" id="CAJNOC010001979">
    <property type="protein sequence ID" value="CAF0904861.1"/>
    <property type="molecule type" value="Genomic_DNA"/>
</dbReference>
<comment type="caution">
    <text evidence="2">The sequence shown here is derived from an EMBL/GenBank/DDBJ whole genome shotgun (WGS) entry which is preliminary data.</text>
</comment>
<dbReference type="PANTHER" id="PTHR46612">
    <property type="entry name" value="XYLOSIDE XYLOSYLTRANSFERASE 1"/>
    <property type="match status" value="1"/>
</dbReference>
<reference evidence="2" key="1">
    <citation type="submission" date="2021-02" db="EMBL/GenBank/DDBJ databases">
        <authorList>
            <person name="Nowell W R."/>
        </authorList>
    </citation>
    <scope>NUCLEOTIDE SEQUENCE</scope>
    <source>
        <strain evidence="2">Ploen Becks lab</strain>
    </source>
</reference>
<protein>
    <recommendedName>
        <fullName evidence="4">Xyloside xylosyltransferase 1</fullName>
    </recommendedName>
</protein>
<dbReference type="GO" id="GO:0016266">
    <property type="term" value="P:protein O-linked glycosylation via N-acetyl-galactosamine"/>
    <property type="evidence" value="ECO:0007669"/>
    <property type="project" value="TreeGrafter"/>
</dbReference>
<accession>A0A813ZVU5</accession>
<organism evidence="2 3">
    <name type="scientific">Brachionus calyciflorus</name>
    <dbReference type="NCBI Taxonomy" id="104777"/>
    <lineage>
        <taxon>Eukaryota</taxon>
        <taxon>Metazoa</taxon>
        <taxon>Spiralia</taxon>
        <taxon>Gnathifera</taxon>
        <taxon>Rotifera</taxon>
        <taxon>Eurotatoria</taxon>
        <taxon>Monogononta</taxon>
        <taxon>Pseudotrocha</taxon>
        <taxon>Ploima</taxon>
        <taxon>Brachionidae</taxon>
        <taxon>Brachionus</taxon>
    </lineage>
</organism>
<dbReference type="InterPro" id="IPR029044">
    <property type="entry name" value="Nucleotide-diphossugar_trans"/>
</dbReference>
<dbReference type="Proteomes" id="UP000663879">
    <property type="component" value="Unassembled WGS sequence"/>
</dbReference>
<dbReference type="AlphaFoldDB" id="A0A813ZVU5"/>
<dbReference type="GO" id="GO:0140560">
    <property type="term" value="F:xylosyl alpha-1,3-xylosyltransferase activity"/>
    <property type="evidence" value="ECO:0007669"/>
    <property type="project" value="TreeGrafter"/>
</dbReference>
<keyword evidence="3" id="KW-1185">Reference proteome</keyword>
<dbReference type="PANTHER" id="PTHR46612:SF1">
    <property type="entry name" value="XYLOSIDE XYLOSYLTRANSFERASE 1"/>
    <property type="match status" value="1"/>
</dbReference>
<dbReference type="Pfam" id="PF01501">
    <property type="entry name" value="Glyco_transf_8"/>
    <property type="match status" value="1"/>
</dbReference>
<proteinExistence type="predicted"/>
<dbReference type="GO" id="GO:0005789">
    <property type="term" value="C:endoplasmic reticulum membrane"/>
    <property type="evidence" value="ECO:0007669"/>
    <property type="project" value="TreeGrafter"/>
</dbReference>
<dbReference type="Gene3D" id="3.90.550.10">
    <property type="entry name" value="Spore Coat Polysaccharide Biosynthesis Protein SpsA, Chain A"/>
    <property type="match status" value="1"/>
</dbReference>
<keyword evidence="1" id="KW-0732">Signal</keyword>
<dbReference type="InterPro" id="IPR042465">
    <property type="entry name" value="XXLT1"/>
</dbReference>
<feature type="signal peptide" evidence="1">
    <location>
        <begin position="1"/>
        <end position="19"/>
    </location>
</feature>